<keyword evidence="2" id="KW-1133">Transmembrane helix</keyword>
<feature type="region of interest" description="Disordered" evidence="1">
    <location>
        <begin position="1"/>
        <end position="24"/>
    </location>
</feature>
<dbReference type="RefSeq" id="WP_238291398.1">
    <property type="nucleotide sequence ID" value="NZ_BPQS01000037.1"/>
</dbReference>
<protein>
    <recommendedName>
        <fullName evidence="5">MFS transporter</fullName>
    </recommendedName>
</protein>
<keyword evidence="2" id="KW-0812">Transmembrane</keyword>
<name>A0ABT8AXE3_9HYPH</name>
<gene>
    <name evidence="3" type="ORF">QWZ18_29180</name>
</gene>
<feature type="transmembrane region" description="Helical" evidence="2">
    <location>
        <begin position="34"/>
        <end position="55"/>
    </location>
</feature>
<evidence type="ECO:0000256" key="1">
    <source>
        <dbReference type="SAM" id="MobiDB-lite"/>
    </source>
</evidence>
<evidence type="ECO:0008006" key="5">
    <source>
        <dbReference type="Google" id="ProtNLM"/>
    </source>
</evidence>
<evidence type="ECO:0000313" key="3">
    <source>
        <dbReference type="EMBL" id="MDN3574658.1"/>
    </source>
</evidence>
<keyword evidence="4" id="KW-1185">Reference proteome</keyword>
<evidence type="ECO:0000256" key="2">
    <source>
        <dbReference type="SAM" id="Phobius"/>
    </source>
</evidence>
<sequence length="58" mass="6158">MRTSENVVQLRRPGAQTPPVARARPEPERGVFDVFLVGGLLTGLAVTGQQLVLALSMG</sequence>
<dbReference type="Proteomes" id="UP001244297">
    <property type="component" value="Unassembled WGS sequence"/>
</dbReference>
<proteinExistence type="predicted"/>
<comment type="caution">
    <text evidence="3">The sequence shown here is derived from an EMBL/GenBank/DDBJ whole genome shotgun (WGS) entry which is preliminary data.</text>
</comment>
<reference evidence="4" key="1">
    <citation type="journal article" date="2019" name="Int. J. Syst. Evol. Microbiol.">
        <title>The Global Catalogue of Microorganisms (GCM) 10K type strain sequencing project: providing services to taxonomists for standard genome sequencing and annotation.</title>
        <authorList>
            <consortium name="The Broad Institute Genomics Platform"/>
            <consortium name="The Broad Institute Genome Sequencing Center for Infectious Disease"/>
            <person name="Wu L."/>
            <person name="Ma J."/>
        </authorList>
    </citation>
    <scope>NUCLEOTIDE SEQUENCE [LARGE SCALE GENOMIC DNA]</scope>
    <source>
        <strain evidence="4">CECT 7806</strain>
    </source>
</reference>
<keyword evidence="2" id="KW-0472">Membrane</keyword>
<evidence type="ECO:0000313" key="4">
    <source>
        <dbReference type="Proteomes" id="UP001244297"/>
    </source>
</evidence>
<organism evidence="3 4">
    <name type="scientific">Methylobacterium longum</name>
    <dbReference type="NCBI Taxonomy" id="767694"/>
    <lineage>
        <taxon>Bacteria</taxon>
        <taxon>Pseudomonadati</taxon>
        <taxon>Pseudomonadota</taxon>
        <taxon>Alphaproteobacteria</taxon>
        <taxon>Hyphomicrobiales</taxon>
        <taxon>Methylobacteriaceae</taxon>
        <taxon>Methylobacterium</taxon>
    </lineage>
</organism>
<accession>A0ABT8AXE3</accession>
<dbReference type="EMBL" id="JAUFPT010000111">
    <property type="protein sequence ID" value="MDN3574658.1"/>
    <property type="molecule type" value="Genomic_DNA"/>
</dbReference>